<dbReference type="InterPro" id="IPR017964">
    <property type="entry name" value="DNA-dir_DNA_pol_B_CS"/>
</dbReference>
<dbReference type="Pfam" id="PF00136">
    <property type="entry name" value="DNA_pol_B"/>
    <property type="match status" value="1"/>
</dbReference>
<dbReference type="InterPro" id="IPR023211">
    <property type="entry name" value="DNA_pol_palm_dom_sf"/>
</dbReference>
<dbReference type="GO" id="GO:0003677">
    <property type="term" value="F:DNA binding"/>
    <property type="evidence" value="ECO:0007669"/>
    <property type="project" value="UniProtKB-KW"/>
</dbReference>
<evidence type="ECO:0000256" key="5">
    <source>
        <dbReference type="ARBA" id="ARBA00022932"/>
    </source>
</evidence>
<feature type="domain" description="DNA-directed DNA polymerase family B multifunctional" evidence="8">
    <location>
        <begin position="538"/>
        <end position="1037"/>
    </location>
</feature>
<evidence type="ECO:0000256" key="3">
    <source>
        <dbReference type="ARBA" id="ARBA00022679"/>
    </source>
</evidence>
<dbReference type="InterPro" id="IPR043502">
    <property type="entry name" value="DNA/RNA_pol_sf"/>
</dbReference>
<dbReference type="GO" id="GO:0000166">
    <property type="term" value="F:nucleotide binding"/>
    <property type="evidence" value="ECO:0007669"/>
    <property type="project" value="InterPro"/>
</dbReference>
<protein>
    <recommendedName>
        <fullName evidence="2">DNA-directed DNA polymerase</fullName>
        <ecNumber evidence="2">2.7.7.7</ecNumber>
    </recommendedName>
</protein>
<dbReference type="InterPro" id="IPR050240">
    <property type="entry name" value="DNA_pol_type-B"/>
</dbReference>
<evidence type="ECO:0000256" key="4">
    <source>
        <dbReference type="ARBA" id="ARBA00022695"/>
    </source>
</evidence>
<keyword evidence="5" id="KW-0239">DNA-directed DNA polymerase</keyword>
<dbReference type="Gene3D" id="1.10.132.60">
    <property type="entry name" value="DNA polymerase family B, C-terminal domain"/>
    <property type="match status" value="1"/>
</dbReference>
<dbReference type="Gene3D" id="1.10.287.690">
    <property type="entry name" value="Helix hairpin bin"/>
    <property type="match status" value="1"/>
</dbReference>
<dbReference type="InterPro" id="IPR006134">
    <property type="entry name" value="DNA-dir_DNA_pol_B_multi_dom"/>
</dbReference>
<dbReference type="AlphaFoldDB" id="A0A6C0AN23"/>
<dbReference type="GO" id="GO:0006287">
    <property type="term" value="P:base-excision repair, gap-filling"/>
    <property type="evidence" value="ECO:0007669"/>
    <property type="project" value="TreeGrafter"/>
</dbReference>
<dbReference type="GO" id="GO:0043625">
    <property type="term" value="C:delta DNA polymerase complex"/>
    <property type="evidence" value="ECO:0007669"/>
    <property type="project" value="TreeGrafter"/>
</dbReference>
<dbReference type="GO" id="GO:0003887">
    <property type="term" value="F:DNA-directed DNA polymerase activity"/>
    <property type="evidence" value="ECO:0007669"/>
    <property type="project" value="UniProtKB-KW"/>
</dbReference>
<evidence type="ECO:0000259" key="9">
    <source>
        <dbReference type="Pfam" id="PF03104"/>
    </source>
</evidence>
<dbReference type="InterPro" id="IPR012337">
    <property type="entry name" value="RNaseH-like_sf"/>
</dbReference>
<dbReference type="InterPro" id="IPR006172">
    <property type="entry name" value="DNA-dir_DNA_pol_B"/>
</dbReference>
<dbReference type="PANTHER" id="PTHR10322:SF23">
    <property type="entry name" value="DNA POLYMERASE DELTA CATALYTIC SUBUNIT"/>
    <property type="match status" value="1"/>
</dbReference>
<evidence type="ECO:0000259" key="8">
    <source>
        <dbReference type="Pfam" id="PF00136"/>
    </source>
</evidence>
<dbReference type="SUPFAM" id="SSF53098">
    <property type="entry name" value="Ribonuclease H-like"/>
    <property type="match status" value="1"/>
</dbReference>
<dbReference type="Gene3D" id="3.30.420.10">
    <property type="entry name" value="Ribonuclease H-like superfamily/Ribonuclease H"/>
    <property type="match status" value="2"/>
</dbReference>
<dbReference type="SUPFAM" id="SSF56672">
    <property type="entry name" value="DNA/RNA polymerases"/>
    <property type="match status" value="1"/>
</dbReference>
<dbReference type="GO" id="GO:0045004">
    <property type="term" value="P:DNA replication proofreading"/>
    <property type="evidence" value="ECO:0007669"/>
    <property type="project" value="TreeGrafter"/>
</dbReference>
<dbReference type="Pfam" id="PF03104">
    <property type="entry name" value="DNA_pol_B_exo1"/>
    <property type="match status" value="1"/>
</dbReference>
<dbReference type="PANTHER" id="PTHR10322">
    <property type="entry name" value="DNA POLYMERASE CATALYTIC SUBUNIT"/>
    <property type="match status" value="1"/>
</dbReference>
<dbReference type="PRINTS" id="PR00106">
    <property type="entry name" value="DNAPOLB"/>
</dbReference>
<dbReference type="PROSITE" id="PS00116">
    <property type="entry name" value="DNA_POLYMERASE_B"/>
    <property type="match status" value="1"/>
</dbReference>
<dbReference type="Gene3D" id="3.90.1600.10">
    <property type="entry name" value="Palm domain of DNA polymerase"/>
    <property type="match status" value="1"/>
</dbReference>
<reference evidence="10" key="1">
    <citation type="journal article" date="2020" name="Nature">
        <title>Giant virus diversity and host interactions through global metagenomics.</title>
        <authorList>
            <person name="Schulz F."/>
            <person name="Roux S."/>
            <person name="Paez-Espino D."/>
            <person name="Jungbluth S."/>
            <person name="Walsh D.A."/>
            <person name="Denef V.J."/>
            <person name="McMahon K.D."/>
            <person name="Konstantinidis K.T."/>
            <person name="Eloe-Fadrosh E.A."/>
            <person name="Kyrpides N.C."/>
            <person name="Woyke T."/>
        </authorList>
    </citation>
    <scope>NUCLEOTIDE SEQUENCE</scope>
    <source>
        <strain evidence="10">GVMAG-S-1101161-73</strain>
    </source>
</reference>
<dbReference type="SMART" id="SM00486">
    <property type="entry name" value="POLBc"/>
    <property type="match status" value="1"/>
</dbReference>
<evidence type="ECO:0000256" key="2">
    <source>
        <dbReference type="ARBA" id="ARBA00012417"/>
    </source>
</evidence>
<dbReference type="EMBL" id="MN740728">
    <property type="protein sequence ID" value="QHS81006.1"/>
    <property type="molecule type" value="Genomic_DNA"/>
</dbReference>
<accession>A0A6C0AN23</accession>
<sequence>MSVIFHILDALSRDQYIEVTRETEDEQEIQYSWDDNTDPDISCAKLNTNKKQCMMTIHLFGMTADGESLRCDVEGFRPFLYLKVPPSLDIMQFRSQLGQEAPASMSVERVKRKELYGFTADEDFTFFKISVANMKDFRVVKNLLLNDHQEPIFTLSKNSQPLPVYESGLDPLLRFFHLRDVAPCGWVTVDPENDTNDEETGIRVITCQWDLVSPEPKPPKPAAAFKTLFWDLECYSKSGDFPVAKPDRGTGDPIIQIGCVLKDSDGSIQKTIFVLDTCDDIDGAEVKHYLTEKEMLLAWFEWLIETNPDVWVGYNIFGFDERYLWHRAEVLKIINDENLQKMSRLFGHGGRVSLQEKRLASSAMGDNFLHTLSLQGRLQIDLFHVVKRGYQLPSYKLDEVTKYFMSGKLKAVTHNEDGSWQIKTSGTGNARVGRAIVLLDETGDELTDKLPIVDVGDGFIRVQPAGADAELDTDMAVKWVIVKDDVSPADIFRLHRGTSKDRATIAAYCIQDCDLTMDLYNKLETFNNAMCMANVCSVPVTMIFTRGQGVKIESLIFKFCNTANMTIVTQTSPPFNYVAPEDQLTEAQDSYEGAIVLDPTPGFYTKSPIGVCDFASLYPSTIESENISYDSLLWSKDYGLDGQEVKMVSYGDVAKYEKAGEAMGCRWIDISFDIWKPDPQDFRKNPKKLKMGTRVCRYAQYPGTRKAVLPRIVQGLLAARAAKRAEIKKESDPFRKALLDAEQLAYKLTANSLYGQLGSGVFKVRLQNLAASVTAYGRKQIMFAKAAIEKFYGPEAKDPRCSAFVVYGDTDSLFVEINPRNPNTGERLEGREAIQATIDITTEAGEFITKALKKPHDFEFDKAFYPFIIFSKKRYVGNMYEENADDYCQKSMGIATKRRDYAAIVKTIYGGAIKILLTNKDVAAAAAFVKKWVNELMDNKVSLNQLMLTKSLRSEYKAATPPAHKILADRITARDPGNAPASGDRLSFIYFKPPAGFRGTQGDRIETPGFMKANGLKPDPEYYIEHQLENPVGQLFSILVDQLPGVRPPPQGWNSDPDMQAAERELYARDYLFKPAKAKATNTLMKAWGLSDVIVRAPVATSISSKAKPKSAMVTRAQQLFMDKMLVDEAKRKPRKK</sequence>
<evidence type="ECO:0000256" key="7">
    <source>
        <dbReference type="ARBA" id="ARBA00049244"/>
    </source>
</evidence>
<evidence type="ECO:0000256" key="6">
    <source>
        <dbReference type="ARBA" id="ARBA00023125"/>
    </source>
</evidence>
<name>A0A6C0AN23_9ZZZZ</name>
<keyword evidence="3" id="KW-0808">Transferase</keyword>
<proteinExistence type="inferred from homology"/>
<keyword evidence="4" id="KW-0548">Nucleotidyltransferase</keyword>
<feature type="domain" description="DNA-directed DNA polymerase family B exonuclease" evidence="9">
    <location>
        <begin position="164"/>
        <end position="400"/>
    </location>
</feature>
<dbReference type="InterPro" id="IPR042087">
    <property type="entry name" value="DNA_pol_B_thumb"/>
</dbReference>
<dbReference type="Gene3D" id="3.30.342.10">
    <property type="entry name" value="DNA Polymerase, chain B, domain 1"/>
    <property type="match status" value="1"/>
</dbReference>
<organism evidence="10">
    <name type="scientific">viral metagenome</name>
    <dbReference type="NCBI Taxonomy" id="1070528"/>
    <lineage>
        <taxon>unclassified sequences</taxon>
        <taxon>metagenomes</taxon>
        <taxon>organismal metagenomes</taxon>
    </lineage>
</organism>
<comment type="catalytic activity">
    <reaction evidence="7">
        <text>DNA(n) + a 2'-deoxyribonucleoside 5'-triphosphate = DNA(n+1) + diphosphate</text>
        <dbReference type="Rhea" id="RHEA:22508"/>
        <dbReference type="Rhea" id="RHEA-COMP:17339"/>
        <dbReference type="Rhea" id="RHEA-COMP:17340"/>
        <dbReference type="ChEBI" id="CHEBI:33019"/>
        <dbReference type="ChEBI" id="CHEBI:61560"/>
        <dbReference type="ChEBI" id="CHEBI:173112"/>
        <dbReference type="EC" id="2.7.7.7"/>
    </reaction>
</comment>
<dbReference type="EC" id="2.7.7.7" evidence="2"/>
<keyword evidence="6" id="KW-0238">DNA-binding</keyword>
<dbReference type="GO" id="GO:0006297">
    <property type="term" value="P:nucleotide-excision repair, DNA gap filling"/>
    <property type="evidence" value="ECO:0007669"/>
    <property type="project" value="TreeGrafter"/>
</dbReference>
<dbReference type="GO" id="GO:0008296">
    <property type="term" value="F:3'-5'-DNA exonuclease activity"/>
    <property type="evidence" value="ECO:0007669"/>
    <property type="project" value="TreeGrafter"/>
</dbReference>
<dbReference type="InterPro" id="IPR006133">
    <property type="entry name" value="DNA-dir_DNA_pol_B_exonuc"/>
</dbReference>
<dbReference type="InterPro" id="IPR036397">
    <property type="entry name" value="RNaseH_sf"/>
</dbReference>
<evidence type="ECO:0000256" key="1">
    <source>
        <dbReference type="ARBA" id="ARBA00005755"/>
    </source>
</evidence>
<comment type="similarity">
    <text evidence="1">Belongs to the DNA polymerase type-B family.</text>
</comment>
<evidence type="ECO:0000313" key="10">
    <source>
        <dbReference type="EMBL" id="QHS81006.1"/>
    </source>
</evidence>